<keyword evidence="1" id="KW-0479">Metal-binding</keyword>
<evidence type="ECO:0000256" key="2">
    <source>
        <dbReference type="ARBA" id="ARBA00023008"/>
    </source>
</evidence>
<gene>
    <name evidence="5" type="ORF">HX822_26035</name>
</gene>
<dbReference type="AlphaFoldDB" id="A0A7Y8ELP5"/>
<dbReference type="EMBL" id="JACARG010000051">
    <property type="protein sequence ID" value="NWE16415.1"/>
    <property type="molecule type" value="Genomic_DNA"/>
</dbReference>
<reference evidence="5 6" key="1">
    <citation type="submission" date="2020-04" db="EMBL/GenBank/DDBJ databases">
        <title>Molecular characterization of pseudomonads from Agaricus bisporus reveal novel blotch 2 pathogens in Western Europe.</title>
        <authorList>
            <person name="Taparia T."/>
            <person name="Krijger M."/>
            <person name="Haynes E."/>
            <person name="Elpinstone J.G."/>
            <person name="Noble R."/>
            <person name="Van Der Wolf J."/>
        </authorList>
    </citation>
    <scope>NUCLEOTIDE SEQUENCE [LARGE SCALE GENOMIC DNA]</scope>
    <source>
        <strain evidence="5 6">IPO3782</strain>
    </source>
</reference>
<feature type="domain" description="Tyrosinase copper-binding" evidence="4">
    <location>
        <begin position="152"/>
        <end position="378"/>
    </location>
</feature>
<feature type="compositionally biased region" description="Low complexity" evidence="3">
    <location>
        <begin position="593"/>
        <end position="608"/>
    </location>
</feature>
<evidence type="ECO:0000256" key="3">
    <source>
        <dbReference type="SAM" id="MobiDB-lite"/>
    </source>
</evidence>
<dbReference type="GO" id="GO:0046872">
    <property type="term" value="F:metal ion binding"/>
    <property type="evidence" value="ECO:0007669"/>
    <property type="project" value="UniProtKB-KW"/>
</dbReference>
<dbReference type="SUPFAM" id="SSF48056">
    <property type="entry name" value="Di-copper centre-containing domain"/>
    <property type="match status" value="1"/>
</dbReference>
<evidence type="ECO:0000313" key="6">
    <source>
        <dbReference type="Proteomes" id="UP000531950"/>
    </source>
</evidence>
<organism evidence="5 6">
    <name type="scientific">Pseudomonas yamanorum</name>
    <dbReference type="NCBI Taxonomy" id="515393"/>
    <lineage>
        <taxon>Bacteria</taxon>
        <taxon>Pseudomonadati</taxon>
        <taxon>Pseudomonadota</taxon>
        <taxon>Gammaproteobacteria</taxon>
        <taxon>Pseudomonadales</taxon>
        <taxon>Pseudomonadaceae</taxon>
        <taxon>Pseudomonas</taxon>
    </lineage>
</organism>
<proteinExistence type="predicted"/>
<name>A0A7Y8ELP5_9PSED</name>
<dbReference type="GO" id="GO:0016491">
    <property type="term" value="F:oxidoreductase activity"/>
    <property type="evidence" value="ECO:0007669"/>
    <property type="project" value="InterPro"/>
</dbReference>
<dbReference type="PANTHER" id="PTHR11474">
    <property type="entry name" value="TYROSINASE FAMILY MEMBER"/>
    <property type="match status" value="1"/>
</dbReference>
<dbReference type="RefSeq" id="WP_177048802.1">
    <property type="nucleotide sequence ID" value="NZ_JACARE010000065.1"/>
</dbReference>
<protein>
    <submittedName>
        <fullName evidence="5">Tyrosinase family protein</fullName>
    </submittedName>
</protein>
<evidence type="ECO:0000259" key="4">
    <source>
        <dbReference type="Pfam" id="PF00264"/>
    </source>
</evidence>
<feature type="region of interest" description="Disordered" evidence="3">
    <location>
        <begin position="588"/>
        <end position="608"/>
    </location>
</feature>
<dbReference type="PANTHER" id="PTHR11474:SF76">
    <property type="entry name" value="SHKT DOMAIN-CONTAINING PROTEIN"/>
    <property type="match status" value="1"/>
</dbReference>
<evidence type="ECO:0000256" key="1">
    <source>
        <dbReference type="ARBA" id="ARBA00022723"/>
    </source>
</evidence>
<dbReference type="InterPro" id="IPR002227">
    <property type="entry name" value="Tyrosinase_Cu-bd"/>
</dbReference>
<dbReference type="InterPro" id="IPR050316">
    <property type="entry name" value="Tyrosinase/Hemocyanin"/>
</dbReference>
<comment type="caution">
    <text evidence="5">The sequence shown here is derived from an EMBL/GenBank/DDBJ whole genome shotgun (WGS) entry which is preliminary data.</text>
</comment>
<dbReference type="Gene3D" id="1.10.1280.10">
    <property type="entry name" value="Di-copper center containing domain from catechol oxidase"/>
    <property type="match status" value="1"/>
</dbReference>
<evidence type="ECO:0000313" key="5">
    <source>
        <dbReference type="EMBL" id="NWE16415.1"/>
    </source>
</evidence>
<dbReference type="Pfam" id="PF00264">
    <property type="entry name" value="Tyrosinase"/>
    <property type="match status" value="1"/>
</dbReference>
<keyword evidence="2" id="KW-0186">Copper</keyword>
<dbReference type="PRINTS" id="PR00092">
    <property type="entry name" value="TYROSINASE"/>
</dbReference>
<dbReference type="InterPro" id="IPR008922">
    <property type="entry name" value="Di-copper_centre_dom_sf"/>
</dbReference>
<sequence>MIVAKPTWATDIHGLFNAPYWIPQDQRPAVVASWVGCMNAYFVFLEDPASVKTWSETIYQHLASRSMPLTLDQQQFWPIDALETFRLWVNQGWRLTPSSPFDEAERIPPPDLPHPVKRVRQDIRALSLEQLNLYRSRLDDVMQVANADSGSPWQRYAYIHTNWCLHYQEAFALWHRAYLLYLEALIDCPIPYWDWMAEDASVDGSPQAGLPQAFLDETYVHPHTGEVRPNPLRYAAAKDGCSKVCEKAPVPGVDCRFVQRNPLFYTQGETMRFERTRLYGMSRIFQQQVVDALKFTSFSQPQGVPGYPWANIPVFDPPQEDDLYPNRALNFDGLYEQPHDNYHGWIGGDMADNAYTAFDPVFSSYHANIDRMLEVWIRAHPAAQYTTQCLLQPFSGSEASTVTFTSADAWRYTTLGDMAQDSRHIGYDYGAPVAPPFGTRHPAAKACCQRSSTPAQATEHAAGLGPWVVFDHVRCTHDTYLIDVFLNQPDATPQQVSADNPHYVGRFSRIGMGLVDDKGRCITHGVSRALNAARNTRALNLGPTDTTQLSVVVTHPDSGRVLTPEEYAPLPGFIAQLVWDDPRQTFAGPPPSAGCCSASTTTTPGEPT</sequence>
<dbReference type="Proteomes" id="UP000531950">
    <property type="component" value="Unassembled WGS sequence"/>
</dbReference>
<accession>A0A7Y8ELP5</accession>